<dbReference type="Proteomes" id="UP000838763">
    <property type="component" value="Unassembled WGS sequence"/>
</dbReference>
<feature type="compositionally biased region" description="Acidic residues" evidence="1">
    <location>
        <begin position="1"/>
        <end position="45"/>
    </location>
</feature>
<keyword evidence="3" id="KW-1185">Reference proteome</keyword>
<accession>A0A9P1GZ58</accession>
<protein>
    <submittedName>
        <fullName evidence="2">Uncharacterized protein</fullName>
    </submittedName>
</protein>
<reference evidence="2" key="1">
    <citation type="submission" date="2022-11" db="EMBL/GenBank/DDBJ databases">
        <authorList>
            <person name="Scott C."/>
            <person name="Bruce N."/>
        </authorList>
    </citation>
    <scope>NUCLEOTIDE SEQUENCE</scope>
</reference>
<evidence type="ECO:0000313" key="2">
    <source>
        <dbReference type="EMBL" id="CAI4212635.1"/>
    </source>
</evidence>
<name>A0A9P1GZ58_9PEZI</name>
<comment type="caution">
    <text evidence="2">The sequence shown here is derived from an EMBL/GenBank/DDBJ whole genome shotgun (WGS) entry which is preliminary data.</text>
</comment>
<dbReference type="EMBL" id="CALLCH030000005">
    <property type="protein sequence ID" value="CAI4212635.1"/>
    <property type="molecule type" value="Genomic_DNA"/>
</dbReference>
<dbReference type="AlphaFoldDB" id="A0A9P1GZ58"/>
<organism evidence="2 3">
    <name type="scientific">Parascedosporium putredinis</name>
    <dbReference type="NCBI Taxonomy" id="1442378"/>
    <lineage>
        <taxon>Eukaryota</taxon>
        <taxon>Fungi</taxon>
        <taxon>Dikarya</taxon>
        <taxon>Ascomycota</taxon>
        <taxon>Pezizomycotina</taxon>
        <taxon>Sordariomycetes</taxon>
        <taxon>Hypocreomycetidae</taxon>
        <taxon>Microascales</taxon>
        <taxon>Microascaceae</taxon>
        <taxon>Parascedosporium</taxon>
    </lineage>
</organism>
<sequence length="710" mass="81485">MEDEEDDGFETFSSDEDMDPEFDEQDSVSEALDEDSDSLDEENDDPPMSVEQWKANLKACLDGAPVSNEFQVGLERSTYPNPGLEILDSSEQWHGPLPLPPTARDVRELKDAILTTTTTSLKVPHTRFRITNLKWEEYLHEVTTEVFKFGLKVLAWRADAKHEGFPLTSGTRLVLSYALVRACPSNLTTSGHGSPAVFRDIRHSEINDLLKRWPVEVDKVLYPLEHDYRWGNDRILPGNFQGRDDALFRALRSLPEISRNFYLLLAKATWSSIGSGRRPILAPCDPLATILSARGFPDHGTERHSRPWGQIHNLHQQMIVIIPKACLVDLMKHHVTGLRHIVKLVGTDSERNPSDSALRQVALTVLEEVVQYVEKNWRGHHPSTLTQVMLWAIKLDDEELFQRTINVYSEAELPPGPLANAVAGLMRKRTKTDAELDPDWDKCDTEYICKRGATTRPVRKRRPSRISRIQKFFGVLLREAGSKLVVALDESDFYEFSVEPESLKHAHIAVRGDGDKVTVRGRQRSNQVMEALPDSDYFIRVLDQLLEVLERHTVDPVPAPVVEFVHQMDPILADEWTRLGFIDLTSVEDREDREGRKERFEHVRSCLPAGLFKIDHVLVRGCHYARVRKLLVDRATELRVHREEMAAFGRRADRYTRRYVRTILGAETFDKLKAKLEFSLGQRERLYREEERARAAEDERRRRAFTSLDV</sequence>
<gene>
    <name evidence="2" type="ORF">PPNO1_LOCUS2392</name>
</gene>
<feature type="region of interest" description="Disordered" evidence="1">
    <location>
        <begin position="1"/>
        <end position="48"/>
    </location>
</feature>
<evidence type="ECO:0000313" key="3">
    <source>
        <dbReference type="Proteomes" id="UP000838763"/>
    </source>
</evidence>
<evidence type="ECO:0000256" key="1">
    <source>
        <dbReference type="SAM" id="MobiDB-lite"/>
    </source>
</evidence>
<proteinExistence type="predicted"/>